<accession>A0A5D0CKL0</accession>
<dbReference type="EMBL" id="VSDO01000005">
    <property type="protein sequence ID" value="TYA10476.1"/>
    <property type="molecule type" value="Genomic_DNA"/>
</dbReference>
<dbReference type="Proteomes" id="UP000325218">
    <property type="component" value="Unassembled WGS sequence"/>
</dbReference>
<evidence type="ECO:0008006" key="3">
    <source>
        <dbReference type="Google" id="ProtNLM"/>
    </source>
</evidence>
<dbReference type="AlphaFoldDB" id="A0A5D0CKL0"/>
<gene>
    <name evidence="1" type="ORF">FRY98_21910</name>
</gene>
<comment type="caution">
    <text evidence="1">The sequence shown here is derived from an EMBL/GenBank/DDBJ whole genome shotgun (WGS) entry which is preliminary data.</text>
</comment>
<evidence type="ECO:0000313" key="1">
    <source>
        <dbReference type="EMBL" id="TYA10476.1"/>
    </source>
</evidence>
<organism evidence="1 2">
    <name type="scientific">Paenibacillus faecis</name>
    <dbReference type="NCBI Taxonomy" id="862114"/>
    <lineage>
        <taxon>Bacteria</taxon>
        <taxon>Bacillati</taxon>
        <taxon>Bacillota</taxon>
        <taxon>Bacilli</taxon>
        <taxon>Bacillales</taxon>
        <taxon>Paenibacillaceae</taxon>
        <taxon>Paenibacillus</taxon>
    </lineage>
</organism>
<keyword evidence="2" id="KW-1185">Reference proteome</keyword>
<sequence>MEELKAALQRFLEQQDLYNAEFGLFEEHEIRLRPEPVHCEIDEQIPVSPELMYLYSHYEIRDSKAQGTQKLRNAAVEIGDAAVLFFAAPEHLHRQQLGYRWIGQSEPYRESETWPRQHVVIANFNDDPLIVDTSVPGSPVYAGVAGGRPECVASSLGDLFLALAILIEGARAFGGEVVDEETYETKPAYLEQVEPPLRALLGAERAEHLCEFLSFNIYIS</sequence>
<protein>
    <recommendedName>
        <fullName evidence="3">SMI1/KNR4 family protein</fullName>
    </recommendedName>
</protein>
<evidence type="ECO:0000313" key="2">
    <source>
        <dbReference type="Proteomes" id="UP000325218"/>
    </source>
</evidence>
<dbReference type="OrthoDB" id="2738255at2"/>
<proteinExistence type="predicted"/>
<reference evidence="1 2" key="1">
    <citation type="submission" date="2019-08" db="EMBL/GenBank/DDBJ databases">
        <title>Genome sequencing of Paenibacillus faecis DSM 23593(T).</title>
        <authorList>
            <person name="Kook J.-K."/>
            <person name="Park S.-N."/>
            <person name="Lim Y.K."/>
        </authorList>
    </citation>
    <scope>NUCLEOTIDE SEQUENCE [LARGE SCALE GENOMIC DNA]</scope>
    <source>
        <strain evidence="1 2">DSM 23593</strain>
    </source>
</reference>
<name>A0A5D0CKL0_9BACL</name>
<dbReference type="RefSeq" id="WP_148456121.1">
    <property type="nucleotide sequence ID" value="NZ_VSDO01000005.1"/>
</dbReference>